<dbReference type="EMBL" id="JADLQN010000001">
    <property type="protein sequence ID" value="MBF6353564.1"/>
    <property type="molecule type" value="Genomic_DNA"/>
</dbReference>
<proteinExistence type="predicted"/>
<protein>
    <submittedName>
        <fullName evidence="1">Uncharacterized protein</fullName>
    </submittedName>
</protein>
<gene>
    <name evidence="1" type="ORF">IU449_03195</name>
</gene>
<dbReference type="RefSeq" id="WP_195000453.1">
    <property type="nucleotide sequence ID" value="NZ_JADLQN010000001.1"/>
</dbReference>
<dbReference type="Proteomes" id="UP000707731">
    <property type="component" value="Unassembled WGS sequence"/>
</dbReference>
<reference evidence="1 2" key="1">
    <citation type="submission" date="2020-10" db="EMBL/GenBank/DDBJ databases">
        <title>Identification of Nocardia species via Next-generation sequencing and recognition of intraspecies genetic diversity.</title>
        <authorList>
            <person name="Li P."/>
            <person name="Li P."/>
            <person name="Lu B."/>
        </authorList>
    </citation>
    <scope>NUCLEOTIDE SEQUENCE [LARGE SCALE GENOMIC DNA]</scope>
    <source>
        <strain evidence="1 2">BJ06-0143</strain>
    </source>
</reference>
<keyword evidence="2" id="KW-1185">Reference proteome</keyword>
<comment type="caution">
    <text evidence="1">The sequence shown here is derived from an EMBL/GenBank/DDBJ whole genome shotgun (WGS) entry which is preliminary data.</text>
</comment>
<name>A0ABS0D9L3_9NOCA</name>
<evidence type="ECO:0000313" key="1">
    <source>
        <dbReference type="EMBL" id="MBF6353564.1"/>
    </source>
</evidence>
<organism evidence="1 2">
    <name type="scientific">Nocardia higoensis</name>
    <dbReference type="NCBI Taxonomy" id="228599"/>
    <lineage>
        <taxon>Bacteria</taxon>
        <taxon>Bacillati</taxon>
        <taxon>Actinomycetota</taxon>
        <taxon>Actinomycetes</taxon>
        <taxon>Mycobacteriales</taxon>
        <taxon>Nocardiaceae</taxon>
        <taxon>Nocardia</taxon>
    </lineage>
</organism>
<accession>A0ABS0D9L3</accession>
<sequence length="102" mass="11181">MLGTRGIWHRGWFADAVHAACPSGWGRFDTDRWGRFDTDRPTVFSGVGEGVCVGRDSGQPVTARYRSPFPFTGGTMHQVIEDVSGKPYLDLEMAAAAAFSRD</sequence>
<evidence type="ECO:0000313" key="2">
    <source>
        <dbReference type="Proteomes" id="UP000707731"/>
    </source>
</evidence>